<reference evidence="2" key="1">
    <citation type="submission" date="2020-08" db="EMBL/GenBank/DDBJ databases">
        <title>Novel species isolated from subtropical streams in China.</title>
        <authorList>
            <person name="Lu H."/>
        </authorList>
    </citation>
    <scope>NUCLEOTIDE SEQUENCE</scope>
    <source>
        <strain evidence="2">KACC 12607</strain>
    </source>
</reference>
<feature type="transmembrane region" description="Helical" evidence="1">
    <location>
        <begin position="289"/>
        <end position="306"/>
    </location>
</feature>
<sequence length="312" mass="34627">MKQLTTLKWLLKREIWENKAMLIWSNLVLAGLILIFTLSGIFRLKDAAIKADLQADVQLNDLVTAVGHYFTSGLILFSILMVFAVYSYATGSLSDERKDRSILFWKSLPVSDELTVISKVIVALILFPLMGMLTLVLTNLISMFALCGAYAAHGVGLFSLVFSSNGIWGQIGNTLKSFPIYVAWALPTIGWMILVSSWVKSRPGMWAILIPVGVFACIAFANDAVGVKFVRDVAYALLFRGVFSIVPDSWSYHYYLTEYEQTLSLPASIQNVVLKADLSSWDIFATSDLWIGVIVGIGMLFMAARIRRGRGD</sequence>
<feature type="transmembrane region" description="Helical" evidence="1">
    <location>
        <begin position="143"/>
        <end position="168"/>
    </location>
</feature>
<dbReference type="Proteomes" id="UP000634011">
    <property type="component" value="Unassembled WGS sequence"/>
</dbReference>
<feature type="transmembrane region" description="Helical" evidence="1">
    <location>
        <begin position="21"/>
        <end position="42"/>
    </location>
</feature>
<evidence type="ECO:0000313" key="3">
    <source>
        <dbReference type="Proteomes" id="UP000634011"/>
    </source>
</evidence>
<dbReference type="Pfam" id="PF13346">
    <property type="entry name" value="ABC2_membrane_5"/>
    <property type="match status" value="1"/>
</dbReference>
<proteinExistence type="predicted"/>
<evidence type="ECO:0000256" key="1">
    <source>
        <dbReference type="SAM" id="Phobius"/>
    </source>
</evidence>
<organism evidence="2 3">
    <name type="scientific">Undibacterium jejuense</name>
    <dbReference type="NCBI Taxonomy" id="1344949"/>
    <lineage>
        <taxon>Bacteria</taxon>
        <taxon>Pseudomonadati</taxon>
        <taxon>Pseudomonadota</taxon>
        <taxon>Betaproteobacteria</taxon>
        <taxon>Burkholderiales</taxon>
        <taxon>Oxalobacteraceae</taxon>
        <taxon>Undibacterium</taxon>
    </lineage>
</organism>
<dbReference type="InterPro" id="IPR025699">
    <property type="entry name" value="ABC2_memb-like"/>
</dbReference>
<name>A0A923KQL7_9BURK</name>
<feature type="transmembrane region" description="Helical" evidence="1">
    <location>
        <begin position="205"/>
        <end position="225"/>
    </location>
</feature>
<gene>
    <name evidence="2" type="ORF">H8K32_12845</name>
</gene>
<keyword evidence="1" id="KW-0812">Transmembrane</keyword>
<feature type="transmembrane region" description="Helical" evidence="1">
    <location>
        <begin position="69"/>
        <end position="93"/>
    </location>
</feature>
<dbReference type="RefSeq" id="WP_186912931.1">
    <property type="nucleotide sequence ID" value="NZ_JACOFV010000011.1"/>
</dbReference>
<accession>A0A923KQL7</accession>
<keyword evidence="3" id="KW-1185">Reference proteome</keyword>
<comment type="caution">
    <text evidence="2">The sequence shown here is derived from an EMBL/GenBank/DDBJ whole genome shotgun (WGS) entry which is preliminary data.</text>
</comment>
<feature type="transmembrane region" description="Helical" evidence="1">
    <location>
        <begin position="180"/>
        <end position="199"/>
    </location>
</feature>
<dbReference type="EMBL" id="JACOFV010000011">
    <property type="protein sequence ID" value="MBC3862991.1"/>
    <property type="molecule type" value="Genomic_DNA"/>
</dbReference>
<keyword evidence="1" id="KW-1133">Transmembrane helix</keyword>
<evidence type="ECO:0000313" key="2">
    <source>
        <dbReference type="EMBL" id="MBC3862991.1"/>
    </source>
</evidence>
<keyword evidence="1" id="KW-0472">Membrane</keyword>
<protein>
    <submittedName>
        <fullName evidence="2">Uncharacterized protein</fullName>
    </submittedName>
</protein>
<dbReference type="AlphaFoldDB" id="A0A923KQL7"/>
<feature type="transmembrane region" description="Helical" evidence="1">
    <location>
        <begin position="114"/>
        <end position="137"/>
    </location>
</feature>